<sequence length="289" mass="30144">MSDAVRKGGSYLLQMDDARLSALAEVLSPSLRERLARHLLCATPAGEEDGIALGAVALHDAPPLTLGATRRSGAATATTAASSSSDASAPAAAPAAASFSTAAPASFSTAAPASFSTAAPASFSTAAPAYFSTAASAACSAAPRANAAEAGEEFSPAELSPPDALLFSAQQMQTLLPALTPGAQRWLCGMQHASRQQAQQQKAVKTLSRYVEHTEQLRSDAEEERRRLRQLVQRQSAALAANTRQMQALRAAHESKAAALQAEMERSRLLERSLRAACRYREAAAEAPQ</sequence>
<accession>A0AB34J3D5</accession>
<feature type="coiled-coil region" evidence="1">
    <location>
        <begin position="211"/>
        <end position="238"/>
    </location>
</feature>
<comment type="caution">
    <text evidence="2">The sequence shown here is derived from an EMBL/GenBank/DDBJ whole genome shotgun (WGS) entry which is preliminary data.</text>
</comment>
<dbReference type="Proteomes" id="UP001515480">
    <property type="component" value="Unassembled WGS sequence"/>
</dbReference>
<reference evidence="2 3" key="1">
    <citation type="journal article" date="2024" name="Science">
        <title>Giant polyketide synthase enzymes in the biosynthesis of giant marine polyether toxins.</title>
        <authorList>
            <person name="Fallon T.R."/>
            <person name="Shende V.V."/>
            <person name="Wierzbicki I.H."/>
            <person name="Pendleton A.L."/>
            <person name="Watervoot N.F."/>
            <person name="Auber R.P."/>
            <person name="Gonzalez D.J."/>
            <person name="Wisecaver J.H."/>
            <person name="Moore B.S."/>
        </authorList>
    </citation>
    <scope>NUCLEOTIDE SEQUENCE [LARGE SCALE GENOMIC DNA]</scope>
    <source>
        <strain evidence="2 3">12B1</strain>
    </source>
</reference>
<evidence type="ECO:0000313" key="2">
    <source>
        <dbReference type="EMBL" id="KAL1511884.1"/>
    </source>
</evidence>
<organism evidence="2 3">
    <name type="scientific">Prymnesium parvum</name>
    <name type="common">Toxic golden alga</name>
    <dbReference type="NCBI Taxonomy" id="97485"/>
    <lineage>
        <taxon>Eukaryota</taxon>
        <taxon>Haptista</taxon>
        <taxon>Haptophyta</taxon>
        <taxon>Prymnesiophyceae</taxon>
        <taxon>Prymnesiales</taxon>
        <taxon>Prymnesiaceae</taxon>
        <taxon>Prymnesium</taxon>
    </lineage>
</organism>
<gene>
    <name evidence="2" type="ORF">AB1Y20_005166</name>
</gene>
<keyword evidence="1" id="KW-0175">Coiled coil</keyword>
<proteinExistence type="predicted"/>
<dbReference type="EMBL" id="JBGBPQ010000013">
    <property type="protein sequence ID" value="KAL1511884.1"/>
    <property type="molecule type" value="Genomic_DNA"/>
</dbReference>
<evidence type="ECO:0000256" key="1">
    <source>
        <dbReference type="SAM" id="Coils"/>
    </source>
</evidence>
<dbReference type="AlphaFoldDB" id="A0AB34J3D5"/>
<evidence type="ECO:0000313" key="3">
    <source>
        <dbReference type="Proteomes" id="UP001515480"/>
    </source>
</evidence>
<name>A0AB34J3D5_PRYPA</name>
<keyword evidence="3" id="KW-1185">Reference proteome</keyword>
<protein>
    <submittedName>
        <fullName evidence="2">Uncharacterized protein</fullName>
    </submittedName>
</protein>